<evidence type="ECO:0000256" key="6">
    <source>
        <dbReference type="ARBA" id="ARBA00022679"/>
    </source>
</evidence>
<dbReference type="RefSeq" id="XP_067544655.1">
    <property type="nucleotide sequence ID" value="XM_067689181.1"/>
</dbReference>
<evidence type="ECO:0000256" key="11">
    <source>
        <dbReference type="ARBA" id="ARBA00042436"/>
    </source>
</evidence>
<evidence type="ECO:0000256" key="7">
    <source>
        <dbReference type="ARBA" id="ARBA00022737"/>
    </source>
</evidence>
<dbReference type="SUPFAM" id="SSF48439">
    <property type="entry name" value="Protein prenylyltransferase"/>
    <property type="match status" value="1"/>
</dbReference>
<evidence type="ECO:0000256" key="8">
    <source>
        <dbReference type="ARBA" id="ARBA00022842"/>
    </source>
</evidence>
<dbReference type="EC" id="2.5.1.59" evidence="3"/>
<dbReference type="STRING" id="1805483.A0A177EFI9"/>
<comment type="cofactor">
    <cofactor evidence="1">
        <name>Mg(2+)</name>
        <dbReference type="ChEBI" id="CHEBI:18420"/>
    </cofactor>
</comment>
<reference evidence="14 15" key="1">
    <citation type="submission" date="2016-02" db="EMBL/GenBank/DDBJ databases">
        <title>Discovery of a natural microsporidian pathogen with a broad tissue tropism in Caenorhabditis elegans.</title>
        <authorList>
            <person name="Luallen R.J."/>
            <person name="Reinke A.W."/>
            <person name="Tong L."/>
            <person name="Botts M.R."/>
            <person name="Felix M.-A."/>
            <person name="Troemel E.R."/>
        </authorList>
    </citation>
    <scope>NUCLEOTIDE SEQUENCE [LARGE SCALE GENOMIC DNA]</scope>
    <source>
        <strain evidence="14 15">JUm2807</strain>
    </source>
</reference>
<dbReference type="EC" id="2.5.1.58" evidence="4"/>
<gene>
    <name evidence="14" type="ORF">NEDG_01763</name>
</gene>
<dbReference type="GO" id="GO:0004662">
    <property type="term" value="F:CAAX-protein geranylgeranyltransferase activity"/>
    <property type="evidence" value="ECO:0007669"/>
    <property type="project" value="UniProtKB-EC"/>
</dbReference>
<dbReference type="PANTHER" id="PTHR11129:SF1">
    <property type="entry name" value="PROTEIN FARNESYLTRANSFERASE_GERANYLGERANYLTRANSFERASE TYPE-1 SUBUNIT ALPHA"/>
    <property type="match status" value="1"/>
</dbReference>
<dbReference type="Proteomes" id="UP000185944">
    <property type="component" value="Unassembled WGS sequence"/>
</dbReference>
<evidence type="ECO:0000313" key="15">
    <source>
        <dbReference type="Proteomes" id="UP000185944"/>
    </source>
</evidence>
<proteinExistence type="inferred from homology"/>
<dbReference type="GO" id="GO:0004660">
    <property type="term" value="F:protein farnesyltransferase activity"/>
    <property type="evidence" value="ECO:0007669"/>
    <property type="project" value="UniProtKB-EC"/>
</dbReference>
<keyword evidence="7" id="KW-0677">Repeat</keyword>
<dbReference type="VEuPathDB" id="MicrosporidiaDB:NEDG_01763"/>
<comment type="caution">
    <text evidence="14">The sequence shown here is derived from an EMBL/GenBank/DDBJ whole genome shotgun (WGS) entry which is preliminary data.</text>
</comment>
<evidence type="ECO:0000256" key="2">
    <source>
        <dbReference type="ARBA" id="ARBA00006734"/>
    </source>
</evidence>
<evidence type="ECO:0000256" key="5">
    <source>
        <dbReference type="ARBA" id="ARBA00022602"/>
    </source>
</evidence>
<protein>
    <recommendedName>
        <fullName evidence="9">Protein farnesyltransferase/geranylgeranyltransferase type-1 subunit alpha</fullName>
        <ecNumber evidence="4">2.5.1.58</ecNumber>
        <ecNumber evidence="3">2.5.1.59</ecNumber>
    </recommendedName>
    <alternativeName>
        <fullName evidence="12">CAAX farnesyltransferase subunit alpha</fullName>
    </alternativeName>
    <alternativeName>
        <fullName evidence="11">FTase-alpha</fullName>
    </alternativeName>
    <alternativeName>
        <fullName evidence="10">Ras proteins prenyltransferase subunit alpha</fullName>
    </alternativeName>
    <alternativeName>
        <fullName evidence="13">Type I protein geranyl-geranyltransferase subunit alpha</fullName>
    </alternativeName>
</protein>
<evidence type="ECO:0000256" key="3">
    <source>
        <dbReference type="ARBA" id="ARBA00012700"/>
    </source>
</evidence>
<evidence type="ECO:0000256" key="1">
    <source>
        <dbReference type="ARBA" id="ARBA00001946"/>
    </source>
</evidence>
<dbReference type="GO" id="GO:0005965">
    <property type="term" value="C:protein farnesyltransferase complex"/>
    <property type="evidence" value="ECO:0007669"/>
    <property type="project" value="TreeGrafter"/>
</dbReference>
<organism evidence="14 15">
    <name type="scientific">Nematocida displodere</name>
    <dbReference type="NCBI Taxonomy" id="1805483"/>
    <lineage>
        <taxon>Eukaryota</taxon>
        <taxon>Fungi</taxon>
        <taxon>Fungi incertae sedis</taxon>
        <taxon>Microsporidia</taxon>
        <taxon>Nematocida</taxon>
    </lineage>
</organism>
<evidence type="ECO:0000256" key="4">
    <source>
        <dbReference type="ARBA" id="ARBA00012702"/>
    </source>
</evidence>
<evidence type="ECO:0000256" key="13">
    <source>
        <dbReference type="ARBA" id="ARBA00043219"/>
    </source>
</evidence>
<dbReference type="InterPro" id="IPR002088">
    <property type="entry name" value="Prenyl_trans_a"/>
</dbReference>
<evidence type="ECO:0000256" key="10">
    <source>
        <dbReference type="ARBA" id="ARBA00041392"/>
    </source>
</evidence>
<dbReference type="Pfam" id="PF01239">
    <property type="entry name" value="PPTA"/>
    <property type="match status" value="1"/>
</dbReference>
<accession>A0A177EFI9</accession>
<evidence type="ECO:0000256" key="12">
    <source>
        <dbReference type="ARBA" id="ARBA00043086"/>
    </source>
</evidence>
<keyword evidence="6 14" id="KW-0808">Transferase</keyword>
<evidence type="ECO:0000256" key="9">
    <source>
        <dbReference type="ARBA" id="ARBA00040965"/>
    </source>
</evidence>
<dbReference type="EMBL" id="LTDL01000037">
    <property type="protein sequence ID" value="OAG30180.1"/>
    <property type="molecule type" value="Genomic_DNA"/>
</dbReference>
<dbReference type="PANTHER" id="PTHR11129">
    <property type="entry name" value="PROTEIN FARNESYLTRANSFERASE ALPHA SUBUNIT/RAB GERANYLGERANYL TRANSFERASE ALPHA SUBUNIT"/>
    <property type="match status" value="1"/>
</dbReference>
<dbReference type="GeneID" id="93648113"/>
<dbReference type="GO" id="GO:0005953">
    <property type="term" value="C:CAAX-protein geranylgeranyltransferase complex"/>
    <property type="evidence" value="ECO:0007669"/>
    <property type="project" value="TreeGrafter"/>
</dbReference>
<sequence>MVTGKETNNAPIRFKHSPEYFEILSVHQQYLQEPSDITEHLFAMTLLLEYNPANYTLWVQRRDRLPEAFSTTAYTPEDELTWLKGVVAKHQKCFQAWHHFKALLSFLSYNFLEDQEILSLVDAEPKNMHFWGFFVFAVKDTSHLGAALSFTEGFISKDVRNNSAFAARHAVLSRMLQAGAKPEHLLQEEKAFLLRLPHLTHNAAFWNYVSALSRAHPQAHLMKACCKSLRSVSLPKYHED</sequence>
<keyword evidence="8" id="KW-0460">Magnesium</keyword>
<dbReference type="Gene3D" id="1.25.40.120">
    <property type="entry name" value="Protein prenylyltransferase"/>
    <property type="match status" value="1"/>
</dbReference>
<dbReference type="OrthoDB" id="272289at2759"/>
<keyword evidence="5" id="KW-0637">Prenyltransferase</keyword>
<keyword evidence="15" id="KW-1185">Reference proteome</keyword>
<comment type="similarity">
    <text evidence="2">Belongs to the protein prenyltransferase subunit alpha family.</text>
</comment>
<name>A0A177EFI9_9MICR</name>
<evidence type="ECO:0000313" key="14">
    <source>
        <dbReference type="EMBL" id="OAG30180.1"/>
    </source>
</evidence>
<dbReference type="AlphaFoldDB" id="A0A177EFI9"/>